<dbReference type="InterPro" id="IPR042185">
    <property type="entry name" value="Serpin_sf_2"/>
</dbReference>
<feature type="domain" description="Serpin" evidence="6">
    <location>
        <begin position="49"/>
        <end position="455"/>
    </location>
</feature>
<dbReference type="Gene3D" id="3.30.497.10">
    <property type="entry name" value="Antithrombin, subunit I, domain 2"/>
    <property type="match status" value="1"/>
</dbReference>
<keyword evidence="2" id="KW-0646">Protease inhibitor</keyword>
<evidence type="ECO:0000256" key="3">
    <source>
        <dbReference type="ARBA" id="ARBA00022900"/>
    </source>
</evidence>
<accession>A0A9P0GN55</accession>
<evidence type="ECO:0000256" key="1">
    <source>
        <dbReference type="ARBA" id="ARBA00009500"/>
    </source>
</evidence>
<dbReference type="InterPro" id="IPR000215">
    <property type="entry name" value="Serpin_fam"/>
</dbReference>
<dbReference type="GO" id="GO:0005615">
    <property type="term" value="C:extracellular space"/>
    <property type="evidence" value="ECO:0007669"/>
    <property type="project" value="InterPro"/>
</dbReference>
<reference evidence="7" key="1">
    <citation type="submission" date="2022-01" db="EMBL/GenBank/DDBJ databases">
        <authorList>
            <person name="King R."/>
        </authorList>
    </citation>
    <scope>NUCLEOTIDE SEQUENCE</scope>
</reference>
<dbReference type="Pfam" id="PF00079">
    <property type="entry name" value="Serpin"/>
    <property type="match status" value="1"/>
</dbReference>
<dbReference type="InterPro" id="IPR042178">
    <property type="entry name" value="Serpin_sf_1"/>
</dbReference>
<comment type="similarity">
    <text evidence="1 4">Belongs to the serpin family.</text>
</comment>
<dbReference type="Gene3D" id="2.10.310.10">
    <property type="entry name" value="Serpins superfamily"/>
    <property type="match status" value="1"/>
</dbReference>
<evidence type="ECO:0000256" key="5">
    <source>
        <dbReference type="SAM" id="SignalP"/>
    </source>
</evidence>
<protein>
    <recommendedName>
        <fullName evidence="6">Serpin domain-containing protein</fullName>
    </recommendedName>
</protein>
<dbReference type="SUPFAM" id="SSF56574">
    <property type="entry name" value="Serpins"/>
    <property type="match status" value="1"/>
</dbReference>
<name>A0A9P0GN55_9CUCU</name>
<evidence type="ECO:0000313" key="8">
    <source>
        <dbReference type="Proteomes" id="UP001153636"/>
    </source>
</evidence>
<dbReference type="GO" id="GO:0004867">
    <property type="term" value="F:serine-type endopeptidase inhibitor activity"/>
    <property type="evidence" value="ECO:0007669"/>
    <property type="project" value="UniProtKB-KW"/>
</dbReference>
<evidence type="ECO:0000259" key="6">
    <source>
        <dbReference type="SMART" id="SM00093"/>
    </source>
</evidence>
<evidence type="ECO:0000256" key="4">
    <source>
        <dbReference type="RuleBase" id="RU000411"/>
    </source>
</evidence>
<dbReference type="CDD" id="cd00172">
    <property type="entry name" value="serpin"/>
    <property type="match status" value="1"/>
</dbReference>
<sequence>MKLLLPVLLLTVFSLKPSTAATFAFPQIVSKNAYMLYGQALEAIFTMGLRLQAIMDTSTDENFVVSPLSTTAIIAQMLIGADGEFREQLHNLLSLPVSTSSFNVTHYSKNGNESQILPYATFHLQLAILIKNLRQRKPGEQFTLNLDNALFYNEHIDLRNVFAASLKKMYNTEVAALDFRTDTRSIINNWASDHTNGLIKSFLSNRLPPNTASLFLNSIYFLAEWETAFADFLNNEDNFQVNPTTSVNTTFMMGNILDIPFTETKDYRLVCLPYKNREVGMYIISPNINHEHKYNIKKFAESINPQEILKSLNNMKPHDVTVKIPKLSLSNSLSILKPLQRYTVFEKVNRPKQQNTNSIDDIVNKVQDFKNFTVPMHEDIYLENASKDTPLRVSDIIQQMVFSINEKGTEAAAVSGGITDYMGGAKTLILNRPFSFFIRHEETQAVIFWGTISNPTKN</sequence>
<dbReference type="OrthoDB" id="9518664at2759"/>
<keyword evidence="3" id="KW-0722">Serine protease inhibitor</keyword>
<dbReference type="AlphaFoldDB" id="A0A9P0GN55"/>
<organism evidence="7 8">
    <name type="scientific">Psylliodes chrysocephalus</name>
    <dbReference type="NCBI Taxonomy" id="3402493"/>
    <lineage>
        <taxon>Eukaryota</taxon>
        <taxon>Metazoa</taxon>
        <taxon>Ecdysozoa</taxon>
        <taxon>Arthropoda</taxon>
        <taxon>Hexapoda</taxon>
        <taxon>Insecta</taxon>
        <taxon>Pterygota</taxon>
        <taxon>Neoptera</taxon>
        <taxon>Endopterygota</taxon>
        <taxon>Coleoptera</taxon>
        <taxon>Polyphaga</taxon>
        <taxon>Cucujiformia</taxon>
        <taxon>Chrysomeloidea</taxon>
        <taxon>Chrysomelidae</taxon>
        <taxon>Galerucinae</taxon>
        <taxon>Alticini</taxon>
        <taxon>Psylliodes</taxon>
    </lineage>
</organism>
<dbReference type="PANTHER" id="PTHR11461:SF211">
    <property type="entry name" value="GH10112P-RELATED"/>
    <property type="match status" value="1"/>
</dbReference>
<dbReference type="SMART" id="SM00093">
    <property type="entry name" value="SERPIN"/>
    <property type="match status" value="1"/>
</dbReference>
<feature type="signal peptide" evidence="5">
    <location>
        <begin position="1"/>
        <end position="20"/>
    </location>
</feature>
<dbReference type="Gene3D" id="2.30.39.10">
    <property type="entry name" value="Alpha-1-antitrypsin, domain 1"/>
    <property type="match status" value="1"/>
</dbReference>
<feature type="chain" id="PRO_5040369985" description="Serpin domain-containing protein" evidence="5">
    <location>
        <begin position="21"/>
        <end position="458"/>
    </location>
</feature>
<gene>
    <name evidence="7" type="ORF">PSYICH_LOCUS15427</name>
</gene>
<dbReference type="PANTHER" id="PTHR11461">
    <property type="entry name" value="SERINE PROTEASE INHIBITOR, SERPIN"/>
    <property type="match status" value="1"/>
</dbReference>
<keyword evidence="8" id="KW-1185">Reference proteome</keyword>
<keyword evidence="5" id="KW-0732">Signal</keyword>
<dbReference type="Proteomes" id="UP001153636">
    <property type="component" value="Chromosome 9"/>
</dbReference>
<proteinExistence type="inferred from homology"/>
<dbReference type="InterPro" id="IPR036186">
    <property type="entry name" value="Serpin_sf"/>
</dbReference>
<dbReference type="InterPro" id="IPR023796">
    <property type="entry name" value="Serpin_dom"/>
</dbReference>
<dbReference type="EMBL" id="OV651821">
    <property type="protein sequence ID" value="CAH1115013.1"/>
    <property type="molecule type" value="Genomic_DNA"/>
</dbReference>
<evidence type="ECO:0000256" key="2">
    <source>
        <dbReference type="ARBA" id="ARBA00022690"/>
    </source>
</evidence>
<evidence type="ECO:0000313" key="7">
    <source>
        <dbReference type="EMBL" id="CAH1115013.1"/>
    </source>
</evidence>